<keyword evidence="3" id="KW-1185">Reference proteome</keyword>
<reference evidence="2 3" key="1">
    <citation type="journal article" date="2021" name="BMC Genomics">
        <title>Datura genome reveals duplications of psychoactive alkaloid biosynthetic genes and high mutation rate following tissue culture.</title>
        <authorList>
            <person name="Rajewski A."/>
            <person name="Carter-House D."/>
            <person name="Stajich J."/>
            <person name="Litt A."/>
        </authorList>
    </citation>
    <scope>NUCLEOTIDE SEQUENCE [LARGE SCALE GENOMIC DNA]</scope>
    <source>
        <strain evidence="2">AR-01</strain>
    </source>
</reference>
<dbReference type="Proteomes" id="UP000823775">
    <property type="component" value="Unassembled WGS sequence"/>
</dbReference>
<organism evidence="2 3">
    <name type="scientific">Datura stramonium</name>
    <name type="common">Jimsonweed</name>
    <name type="synonym">Common thornapple</name>
    <dbReference type="NCBI Taxonomy" id="4076"/>
    <lineage>
        <taxon>Eukaryota</taxon>
        <taxon>Viridiplantae</taxon>
        <taxon>Streptophyta</taxon>
        <taxon>Embryophyta</taxon>
        <taxon>Tracheophyta</taxon>
        <taxon>Spermatophyta</taxon>
        <taxon>Magnoliopsida</taxon>
        <taxon>eudicotyledons</taxon>
        <taxon>Gunneridae</taxon>
        <taxon>Pentapetalae</taxon>
        <taxon>asterids</taxon>
        <taxon>lamiids</taxon>
        <taxon>Solanales</taxon>
        <taxon>Solanaceae</taxon>
        <taxon>Solanoideae</taxon>
        <taxon>Datureae</taxon>
        <taxon>Datura</taxon>
    </lineage>
</organism>
<accession>A0ABS8WJ30</accession>
<feature type="region of interest" description="Disordered" evidence="1">
    <location>
        <begin position="20"/>
        <end position="61"/>
    </location>
</feature>
<dbReference type="EMBL" id="JACEIK010007282">
    <property type="protein sequence ID" value="MCE3049994.1"/>
    <property type="molecule type" value="Genomic_DNA"/>
</dbReference>
<evidence type="ECO:0000256" key="1">
    <source>
        <dbReference type="SAM" id="MobiDB-lite"/>
    </source>
</evidence>
<feature type="compositionally biased region" description="Pro residues" evidence="1">
    <location>
        <begin position="44"/>
        <end position="55"/>
    </location>
</feature>
<evidence type="ECO:0000313" key="2">
    <source>
        <dbReference type="EMBL" id="MCE3049994.1"/>
    </source>
</evidence>
<comment type="caution">
    <text evidence="2">The sequence shown here is derived from an EMBL/GenBank/DDBJ whole genome shotgun (WGS) entry which is preliminary data.</text>
</comment>
<proteinExistence type="predicted"/>
<evidence type="ECO:0000313" key="3">
    <source>
        <dbReference type="Proteomes" id="UP000823775"/>
    </source>
</evidence>
<gene>
    <name evidence="2" type="primary">TIM50_3</name>
    <name evidence="2" type="ORF">HAX54_046267</name>
</gene>
<sequence>MSAIVRSRSRIFSIISKSNDISSSVTTEPPKEPIISASSLLKDQPPPSQNTPPSPESSGAEKNRWSFLKYSVIAAVTGGVATAAYTTDEIEDKTKSLRESAKYAVGDDASALDKFQALLYSSAMTVPAKLVEFYIELRRLTESQTNYTVLLEQHVFTLVLDLSETLIYSDWKYVVLLSVGSSTVSL</sequence>
<name>A0ABS8WJ30_DATST</name>
<protein>
    <submittedName>
        <fullName evidence="2">Mitochondrial inner membrane protein required for protein import</fullName>
    </submittedName>
</protein>